<protein>
    <submittedName>
        <fullName evidence="2 4">Uncharacterized protein</fullName>
    </submittedName>
</protein>
<reference evidence="2 3" key="1">
    <citation type="submission" date="2018-11" db="EMBL/GenBank/DDBJ databases">
        <authorList>
            <consortium name="Pathogen Informatics"/>
        </authorList>
    </citation>
    <scope>NUCLEOTIDE SEQUENCE [LARGE SCALE GENOMIC DNA]</scope>
</reference>
<name>A0A183GQ90_HELPZ</name>
<proteinExistence type="predicted"/>
<evidence type="ECO:0000256" key="1">
    <source>
        <dbReference type="SAM" id="MobiDB-lite"/>
    </source>
</evidence>
<gene>
    <name evidence="2" type="ORF">HPBE_LOCUS24859</name>
</gene>
<keyword evidence="3" id="KW-1185">Reference proteome</keyword>
<evidence type="ECO:0000313" key="4">
    <source>
        <dbReference type="WBParaSite" id="HPBE_0002486001-mRNA-1"/>
    </source>
</evidence>
<feature type="region of interest" description="Disordered" evidence="1">
    <location>
        <begin position="51"/>
        <end position="91"/>
    </location>
</feature>
<accession>A0A3P8HWR9</accession>
<dbReference type="EMBL" id="UZAH01036974">
    <property type="protein sequence ID" value="VDP47696.1"/>
    <property type="molecule type" value="Genomic_DNA"/>
</dbReference>
<feature type="compositionally biased region" description="Basic and acidic residues" evidence="1">
    <location>
        <begin position="64"/>
        <end position="91"/>
    </location>
</feature>
<evidence type="ECO:0000313" key="3">
    <source>
        <dbReference type="Proteomes" id="UP000050761"/>
    </source>
</evidence>
<dbReference type="AlphaFoldDB" id="A0A183GQ90"/>
<reference evidence="4" key="2">
    <citation type="submission" date="2019-09" db="UniProtKB">
        <authorList>
            <consortium name="WormBaseParasite"/>
        </authorList>
    </citation>
    <scope>IDENTIFICATION</scope>
</reference>
<organism evidence="3 4">
    <name type="scientific">Heligmosomoides polygyrus</name>
    <name type="common">Parasitic roundworm</name>
    <dbReference type="NCBI Taxonomy" id="6339"/>
    <lineage>
        <taxon>Eukaryota</taxon>
        <taxon>Metazoa</taxon>
        <taxon>Ecdysozoa</taxon>
        <taxon>Nematoda</taxon>
        <taxon>Chromadorea</taxon>
        <taxon>Rhabditida</taxon>
        <taxon>Rhabditina</taxon>
        <taxon>Rhabditomorpha</taxon>
        <taxon>Strongyloidea</taxon>
        <taxon>Heligmosomidae</taxon>
        <taxon>Heligmosomoides</taxon>
    </lineage>
</organism>
<evidence type="ECO:0000313" key="2">
    <source>
        <dbReference type="EMBL" id="VDP47696.1"/>
    </source>
</evidence>
<dbReference type="WBParaSite" id="HPBE_0002486001-mRNA-1">
    <property type="protein sequence ID" value="HPBE_0002486001-mRNA-1"/>
    <property type="gene ID" value="HPBE_0002486001"/>
</dbReference>
<dbReference type="Proteomes" id="UP000050761">
    <property type="component" value="Unassembled WGS sequence"/>
</dbReference>
<accession>A0A183GQ90</accession>
<sequence length="91" mass="10560">MQECHNAGEPNPDFLRMKQRHYPLHHDPSVSRQCHRGLTRDRLNVKVDADATARGCAEEEEPEPERSNLHERRDDFEGEEGKKTLVEDVVL</sequence>